<keyword evidence="3" id="KW-1185">Reference proteome</keyword>
<reference evidence="2 3" key="1">
    <citation type="journal article" date="2019" name="Commun. Biol.">
        <title>The bagworm genome reveals a unique fibroin gene that provides high tensile strength.</title>
        <authorList>
            <person name="Kono N."/>
            <person name="Nakamura H."/>
            <person name="Ohtoshi R."/>
            <person name="Tomita M."/>
            <person name="Numata K."/>
            <person name="Arakawa K."/>
        </authorList>
    </citation>
    <scope>NUCLEOTIDE SEQUENCE [LARGE SCALE GENOMIC DNA]</scope>
</reference>
<keyword evidence="1" id="KW-0472">Membrane</keyword>
<dbReference type="STRING" id="151549.A0A4C1XMU2"/>
<evidence type="ECO:0000313" key="3">
    <source>
        <dbReference type="Proteomes" id="UP000299102"/>
    </source>
</evidence>
<evidence type="ECO:0000313" key="2">
    <source>
        <dbReference type="EMBL" id="GBP64758.1"/>
    </source>
</evidence>
<gene>
    <name evidence="2" type="ORF">EVAR_14954_1</name>
</gene>
<dbReference type="EMBL" id="BGZK01000908">
    <property type="protein sequence ID" value="GBP64758.1"/>
    <property type="molecule type" value="Genomic_DNA"/>
</dbReference>
<dbReference type="Proteomes" id="UP000299102">
    <property type="component" value="Unassembled WGS sequence"/>
</dbReference>
<dbReference type="OrthoDB" id="445826at2759"/>
<comment type="caution">
    <text evidence="2">The sequence shown here is derived from an EMBL/GenBank/DDBJ whole genome shotgun (WGS) entry which is preliminary data.</text>
</comment>
<feature type="transmembrane region" description="Helical" evidence="1">
    <location>
        <begin position="21"/>
        <end position="44"/>
    </location>
</feature>
<evidence type="ECO:0008006" key="4">
    <source>
        <dbReference type="Google" id="ProtNLM"/>
    </source>
</evidence>
<evidence type="ECO:0000256" key="1">
    <source>
        <dbReference type="SAM" id="Phobius"/>
    </source>
</evidence>
<proteinExistence type="predicted"/>
<name>A0A4C1XMU2_EUMVA</name>
<accession>A0A4C1XMU2</accession>
<protein>
    <recommendedName>
        <fullName evidence="4">Reverse transcriptase domain-containing protein</fullName>
    </recommendedName>
</protein>
<keyword evidence="1" id="KW-1133">Transmembrane helix</keyword>
<dbReference type="AlphaFoldDB" id="A0A4C1XMU2"/>
<organism evidence="2 3">
    <name type="scientific">Eumeta variegata</name>
    <name type="common">Bagworm moth</name>
    <name type="synonym">Eumeta japonica</name>
    <dbReference type="NCBI Taxonomy" id="151549"/>
    <lineage>
        <taxon>Eukaryota</taxon>
        <taxon>Metazoa</taxon>
        <taxon>Ecdysozoa</taxon>
        <taxon>Arthropoda</taxon>
        <taxon>Hexapoda</taxon>
        <taxon>Insecta</taxon>
        <taxon>Pterygota</taxon>
        <taxon>Neoptera</taxon>
        <taxon>Endopterygota</taxon>
        <taxon>Lepidoptera</taxon>
        <taxon>Glossata</taxon>
        <taxon>Ditrysia</taxon>
        <taxon>Tineoidea</taxon>
        <taxon>Psychidae</taxon>
        <taxon>Oiketicinae</taxon>
        <taxon>Eumeta</taxon>
    </lineage>
</organism>
<sequence length="125" mass="14440">MKKKLSEPRVRRLQGGILGPLLVLVCINDIISLSLPQVSSFYYVDDTDVIFTAETWRKYFLNVQRRVAMLSNWLNLNLITLNVSKTTLLSFHKTMASTPNEIPSMKVHICNMYVAQRQIKIVRSR</sequence>
<keyword evidence="1" id="KW-0812">Transmembrane</keyword>